<accession>A0AA36NEE2</accession>
<dbReference type="EMBL" id="CAUJNA010003771">
    <property type="protein sequence ID" value="CAJ1409490.1"/>
    <property type="molecule type" value="Genomic_DNA"/>
</dbReference>
<evidence type="ECO:0000313" key="3">
    <source>
        <dbReference type="Proteomes" id="UP001178507"/>
    </source>
</evidence>
<evidence type="ECO:0000313" key="2">
    <source>
        <dbReference type="EMBL" id="CAJ1409490.1"/>
    </source>
</evidence>
<proteinExistence type="predicted"/>
<feature type="signal peptide" evidence="1">
    <location>
        <begin position="1"/>
        <end position="19"/>
    </location>
</feature>
<keyword evidence="3" id="KW-1185">Reference proteome</keyword>
<sequence>MPSVPNGAFILSSFLVSFGIETPVPEWLRKRVAEQNDTFKQRSLGMWLRKAPTRCADDDLYEGKRKIGDLEDLADSKLAPVDFGAGPKKWLEVQRLRWTAGASKSNWQSSLFDTTSAWSSMPAEVLYSTWHILAIEPSTAPKTSADLKVGDTVMAEIPIDHMDDFDSYHPEESTEQLTGTVLGFVAGMVRLMLDSGEEQIVKRSAVKPIQDAGIFSLWVASGPGLDVHRCEVVARRHVILALESELKPEEALREVRPADLAQGLQVQSRSGNLGVVNNGSPELGLCSVTWRDGSTEAVFCKELMTQNGHATKVNRDAPRNLQHQCMVERGHSKTRSAQRTAQSACVQRIANAEQLGVERGGWLQLGLEASGVCKTLLAVRLAELAGLLVQLGLEASRVCKTLLALRLAGLLVQLGLEASKVCKTLLALRLAGLLVIQLGLEASRVCKTLLALRLAGLLGQLGLEASRVGKTLLASRLAGLLVQLGLEANRVCKTLLALRLAGLLVQLGLEASRVCKTLLALRLAGLLGQLGLEASGVCKTLLALRLAGLLVQLGLEASGVCKTLLALRLAGLLVQLGLEASGVCKTLLALRLAGLHAQLGLEA</sequence>
<name>A0AA36NEE2_9DINO</name>
<keyword evidence="1" id="KW-0732">Signal</keyword>
<feature type="chain" id="PRO_5041232306" evidence="1">
    <location>
        <begin position="20"/>
        <end position="603"/>
    </location>
</feature>
<protein>
    <submittedName>
        <fullName evidence="2">Uncharacterized protein</fullName>
    </submittedName>
</protein>
<organism evidence="2 3">
    <name type="scientific">Effrenium voratum</name>
    <dbReference type="NCBI Taxonomy" id="2562239"/>
    <lineage>
        <taxon>Eukaryota</taxon>
        <taxon>Sar</taxon>
        <taxon>Alveolata</taxon>
        <taxon>Dinophyceae</taxon>
        <taxon>Suessiales</taxon>
        <taxon>Symbiodiniaceae</taxon>
        <taxon>Effrenium</taxon>
    </lineage>
</organism>
<gene>
    <name evidence="2" type="ORF">EVOR1521_LOCUS30576</name>
</gene>
<comment type="caution">
    <text evidence="2">The sequence shown here is derived from an EMBL/GenBank/DDBJ whole genome shotgun (WGS) entry which is preliminary data.</text>
</comment>
<reference evidence="2" key="1">
    <citation type="submission" date="2023-08" db="EMBL/GenBank/DDBJ databases">
        <authorList>
            <person name="Chen Y."/>
            <person name="Shah S."/>
            <person name="Dougan E. K."/>
            <person name="Thang M."/>
            <person name="Chan C."/>
        </authorList>
    </citation>
    <scope>NUCLEOTIDE SEQUENCE</scope>
</reference>
<dbReference type="AlphaFoldDB" id="A0AA36NEE2"/>
<dbReference type="Proteomes" id="UP001178507">
    <property type="component" value="Unassembled WGS sequence"/>
</dbReference>
<evidence type="ECO:0000256" key="1">
    <source>
        <dbReference type="SAM" id="SignalP"/>
    </source>
</evidence>